<name>A0A284VP71_9EURY</name>
<evidence type="ECO:0000313" key="1">
    <source>
        <dbReference type="EMBL" id="SNQ61019.1"/>
    </source>
</evidence>
<reference evidence="2" key="1">
    <citation type="submission" date="2017-06" db="EMBL/GenBank/DDBJ databases">
        <authorList>
            <person name="Cremers G."/>
        </authorList>
    </citation>
    <scope>NUCLEOTIDE SEQUENCE [LARGE SCALE GENOMIC DNA]</scope>
</reference>
<dbReference type="AlphaFoldDB" id="A0A284VP71"/>
<gene>
    <name evidence="1" type="ORF">MNV_220013</name>
</gene>
<evidence type="ECO:0000313" key="2">
    <source>
        <dbReference type="Proteomes" id="UP000218615"/>
    </source>
</evidence>
<dbReference type="Proteomes" id="UP000218615">
    <property type="component" value="Unassembled WGS sequence"/>
</dbReference>
<sequence length="59" mass="6989">MKYSIGDVVKFKLESGEVQKGNIQYIEKKRNGEILYINSFSRWAYRVPKKRVVSLIPRK</sequence>
<keyword evidence="2" id="KW-1185">Reference proteome</keyword>
<accession>A0A284VP71</accession>
<proteinExistence type="predicted"/>
<dbReference type="EMBL" id="FZMP01000135">
    <property type="protein sequence ID" value="SNQ61019.1"/>
    <property type="molecule type" value="Genomic_DNA"/>
</dbReference>
<protein>
    <submittedName>
        <fullName evidence="1">Uncharacterized protein</fullName>
    </submittedName>
</protein>
<organism evidence="1 2">
    <name type="scientific">Candidatus Methanoperedens nitratireducens</name>
    <dbReference type="NCBI Taxonomy" id="1392998"/>
    <lineage>
        <taxon>Archaea</taxon>
        <taxon>Methanobacteriati</taxon>
        <taxon>Methanobacteriota</taxon>
        <taxon>Stenosarchaea group</taxon>
        <taxon>Methanomicrobia</taxon>
        <taxon>Methanosarcinales</taxon>
        <taxon>ANME-2 cluster</taxon>
        <taxon>Candidatus Methanoperedentaceae</taxon>
        <taxon>Candidatus Methanoperedens</taxon>
    </lineage>
</organism>